<dbReference type="Pfam" id="PF07716">
    <property type="entry name" value="bZIP_2"/>
    <property type="match status" value="1"/>
</dbReference>
<evidence type="ECO:0000313" key="5">
    <source>
        <dbReference type="Proteomes" id="UP000054144"/>
    </source>
</evidence>
<organism evidence="4 5">
    <name type="scientific">Fistulina hepatica ATCC 64428</name>
    <dbReference type="NCBI Taxonomy" id="1128425"/>
    <lineage>
        <taxon>Eukaryota</taxon>
        <taxon>Fungi</taxon>
        <taxon>Dikarya</taxon>
        <taxon>Basidiomycota</taxon>
        <taxon>Agaricomycotina</taxon>
        <taxon>Agaricomycetes</taxon>
        <taxon>Agaricomycetidae</taxon>
        <taxon>Agaricales</taxon>
        <taxon>Fistulinaceae</taxon>
        <taxon>Fistulina</taxon>
    </lineage>
</organism>
<dbReference type="Gene3D" id="3.30.160.60">
    <property type="entry name" value="Classic Zinc Finger"/>
    <property type="match status" value="1"/>
</dbReference>
<evidence type="ECO:0000256" key="2">
    <source>
        <dbReference type="SAM" id="MobiDB-lite"/>
    </source>
</evidence>
<dbReference type="PROSITE" id="PS00036">
    <property type="entry name" value="BZIP_BASIC"/>
    <property type="match status" value="1"/>
</dbReference>
<feature type="non-terminal residue" evidence="4">
    <location>
        <position position="143"/>
    </location>
</feature>
<dbReference type="InterPro" id="IPR046347">
    <property type="entry name" value="bZIP_sf"/>
</dbReference>
<feature type="coiled-coil region" evidence="1">
    <location>
        <begin position="98"/>
        <end position="125"/>
    </location>
</feature>
<evidence type="ECO:0000313" key="4">
    <source>
        <dbReference type="EMBL" id="KIY49772.1"/>
    </source>
</evidence>
<proteinExistence type="predicted"/>
<dbReference type="EMBL" id="KN881721">
    <property type="protein sequence ID" value="KIY49772.1"/>
    <property type="molecule type" value="Genomic_DNA"/>
</dbReference>
<evidence type="ECO:0000256" key="1">
    <source>
        <dbReference type="SAM" id="Coils"/>
    </source>
</evidence>
<sequence>PALPIGRRRSTATGTRKNITVQSLVPYDAPIQPRKYASPSATSRKELPAVFAKKRARSQAFGEECVDDSDPQPPPNATEREQIEWKRRQNTLAARKSRKRKLEHQQMMEAEIASLKEERDMWKTRAMMLQAVVKENGISGFDF</sequence>
<reference evidence="4 5" key="1">
    <citation type="journal article" date="2015" name="Fungal Genet. Biol.">
        <title>Evolution of novel wood decay mechanisms in Agaricales revealed by the genome sequences of Fistulina hepatica and Cylindrobasidium torrendii.</title>
        <authorList>
            <person name="Floudas D."/>
            <person name="Held B.W."/>
            <person name="Riley R."/>
            <person name="Nagy L.G."/>
            <person name="Koehler G."/>
            <person name="Ransdell A.S."/>
            <person name="Younus H."/>
            <person name="Chow J."/>
            <person name="Chiniquy J."/>
            <person name="Lipzen A."/>
            <person name="Tritt A."/>
            <person name="Sun H."/>
            <person name="Haridas S."/>
            <person name="LaButti K."/>
            <person name="Ohm R.A."/>
            <person name="Kues U."/>
            <person name="Blanchette R.A."/>
            <person name="Grigoriev I.V."/>
            <person name="Minto R.E."/>
            <person name="Hibbett D.S."/>
        </authorList>
    </citation>
    <scope>NUCLEOTIDE SEQUENCE [LARGE SCALE GENOMIC DNA]</scope>
    <source>
        <strain evidence="4 5">ATCC 64428</strain>
    </source>
</reference>
<dbReference type="GO" id="GO:0003700">
    <property type="term" value="F:DNA-binding transcription factor activity"/>
    <property type="evidence" value="ECO:0007669"/>
    <property type="project" value="InterPro"/>
</dbReference>
<dbReference type="Proteomes" id="UP000054144">
    <property type="component" value="Unassembled WGS sequence"/>
</dbReference>
<feature type="domain" description="BZIP" evidence="3">
    <location>
        <begin position="86"/>
        <end position="100"/>
    </location>
</feature>
<accession>A0A0D7AEJ4</accession>
<name>A0A0D7AEJ4_9AGAR</name>
<evidence type="ECO:0000259" key="3">
    <source>
        <dbReference type="PROSITE" id="PS00036"/>
    </source>
</evidence>
<protein>
    <recommendedName>
        <fullName evidence="3">BZIP domain-containing protein</fullName>
    </recommendedName>
</protein>
<dbReference type="InterPro" id="IPR004827">
    <property type="entry name" value="bZIP"/>
</dbReference>
<gene>
    <name evidence="4" type="ORF">FISHEDRAFT_12872</name>
</gene>
<feature type="region of interest" description="Disordered" evidence="2">
    <location>
        <begin position="24"/>
        <end position="46"/>
    </location>
</feature>
<feature type="non-terminal residue" evidence="4">
    <location>
        <position position="1"/>
    </location>
</feature>
<dbReference type="AlphaFoldDB" id="A0A0D7AEJ4"/>
<keyword evidence="5" id="KW-1185">Reference proteome</keyword>
<keyword evidence="1" id="KW-0175">Coiled coil</keyword>
<dbReference type="SUPFAM" id="SSF57959">
    <property type="entry name" value="Leucine zipper domain"/>
    <property type="match status" value="1"/>
</dbReference>
<feature type="region of interest" description="Disordered" evidence="2">
    <location>
        <begin position="58"/>
        <end position="86"/>
    </location>
</feature>
<dbReference type="OrthoDB" id="2257100at2759"/>
<dbReference type="CDD" id="cd12193">
    <property type="entry name" value="bZIP_GCN4"/>
    <property type="match status" value="1"/>
</dbReference>